<dbReference type="InterPro" id="IPR036291">
    <property type="entry name" value="NAD(P)-bd_dom_sf"/>
</dbReference>
<dbReference type="GO" id="GO:0005737">
    <property type="term" value="C:cytoplasm"/>
    <property type="evidence" value="ECO:0007669"/>
    <property type="project" value="TreeGrafter"/>
</dbReference>
<proteinExistence type="predicted"/>
<evidence type="ECO:0000313" key="2">
    <source>
        <dbReference type="EMBL" id="VAX27686.1"/>
    </source>
</evidence>
<organism evidence="2">
    <name type="scientific">hydrothermal vent metagenome</name>
    <dbReference type="NCBI Taxonomy" id="652676"/>
    <lineage>
        <taxon>unclassified sequences</taxon>
        <taxon>metagenomes</taxon>
        <taxon>ecological metagenomes</taxon>
    </lineage>
</organism>
<dbReference type="AlphaFoldDB" id="A0A3B1CB18"/>
<sequence>MQKIKILIVGCGDVGTRLATRLIQNGHDVVGLRRSPPKDTRHKIPYFAADVSSVESLSKLDTDFDQVFYAVAPDRRDERHYQDIYEIGLSHLFNHFSKNNKKPHWIFVSSTAVYGVTNGAWIDESTPLCPTSFTGKFLLAAEKKILKQDAKNIIVRFSGIYGEGRERLIGIAKNKTPVQADPPYYSNGIHQSDCVGVLAFLLEKRLNGVRLASCYLASDDGPAPIFEVVSWLAKKLSLGTAVKKQKNTKDLMNKRCDNGRLKTLGYQFKYPSYREGYLPLLAVWQKTKG</sequence>
<dbReference type="PANTHER" id="PTHR48079:SF6">
    <property type="entry name" value="NAD(P)-BINDING DOMAIN-CONTAINING PROTEIN-RELATED"/>
    <property type="match status" value="1"/>
</dbReference>
<dbReference type="EMBL" id="UOGF01000032">
    <property type="protein sequence ID" value="VAX27686.1"/>
    <property type="molecule type" value="Genomic_DNA"/>
</dbReference>
<name>A0A3B1CB18_9ZZZZ</name>
<dbReference type="CDD" id="cd05266">
    <property type="entry name" value="SDR_a4"/>
    <property type="match status" value="1"/>
</dbReference>
<dbReference type="InterPro" id="IPR001509">
    <property type="entry name" value="Epimerase_deHydtase"/>
</dbReference>
<dbReference type="GO" id="GO:0004029">
    <property type="term" value="F:aldehyde dehydrogenase (NAD+) activity"/>
    <property type="evidence" value="ECO:0007669"/>
    <property type="project" value="TreeGrafter"/>
</dbReference>
<accession>A0A3B1CB18</accession>
<feature type="domain" description="NAD-dependent epimerase/dehydratase" evidence="1">
    <location>
        <begin position="6"/>
        <end position="164"/>
    </location>
</feature>
<evidence type="ECO:0000259" key="1">
    <source>
        <dbReference type="Pfam" id="PF01370"/>
    </source>
</evidence>
<dbReference type="InterPro" id="IPR051783">
    <property type="entry name" value="NAD(P)-dependent_oxidoreduct"/>
</dbReference>
<gene>
    <name evidence="2" type="ORF">MNBD_NITROSPIRAE01-1742</name>
</gene>
<dbReference type="PANTHER" id="PTHR48079">
    <property type="entry name" value="PROTEIN YEEZ"/>
    <property type="match status" value="1"/>
</dbReference>
<dbReference type="SUPFAM" id="SSF51735">
    <property type="entry name" value="NAD(P)-binding Rossmann-fold domains"/>
    <property type="match status" value="1"/>
</dbReference>
<dbReference type="Gene3D" id="3.40.50.720">
    <property type="entry name" value="NAD(P)-binding Rossmann-like Domain"/>
    <property type="match status" value="1"/>
</dbReference>
<dbReference type="Pfam" id="PF01370">
    <property type="entry name" value="Epimerase"/>
    <property type="match status" value="1"/>
</dbReference>
<reference evidence="2" key="1">
    <citation type="submission" date="2018-06" db="EMBL/GenBank/DDBJ databases">
        <authorList>
            <person name="Zhirakovskaya E."/>
        </authorList>
    </citation>
    <scope>NUCLEOTIDE SEQUENCE</scope>
</reference>
<protein>
    <submittedName>
        <fullName evidence="2">Nucleoside-diphosphate-sugar epimerases</fullName>
    </submittedName>
</protein>